<feature type="binding site" evidence="14">
    <location>
        <position position="146"/>
    </location>
    <ligand>
        <name>ATP</name>
        <dbReference type="ChEBI" id="CHEBI:30616"/>
    </ligand>
</feature>
<evidence type="ECO:0000256" key="9">
    <source>
        <dbReference type="ARBA" id="ARBA00022741"/>
    </source>
</evidence>
<organism evidence="16 17">
    <name type="scientific">Marinisporobacter balticus</name>
    <dbReference type="NCBI Taxonomy" id="2018667"/>
    <lineage>
        <taxon>Bacteria</taxon>
        <taxon>Bacillati</taxon>
        <taxon>Bacillota</taxon>
        <taxon>Clostridia</taxon>
        <taxon>Peptostreptococcales</taxon>
        <taxon>Thermotaleaceae</taxon>
        <taxon>Marinisporobacter</taxon>
    </lineage>
</organism>
<gene>
    <name evidence="16" type="ORF">EV214_104171</name>
</gene>
<feature type="binding site" evidence="14">
    <location>
        <position position="197"/>
    </location>
    <ligand>
        <name>ATP</name>
        <dbReference type="ChEBI" id="CHEBI:30616"/>
    </ligand>
</feature>
<dbReference type="PIRSF" id="PIRSF004930">
    <property type="entry name" value="Tln_factor_SUA5"/>
    <property type="match status" value="1"/>
</dbReference>
<dbReference type="InterPro" id="IPR017945">
    <property type="entry name" value="DHBP_synth_RibB-like_a/b_dom"/>
</dbReference>
<feature type="binding site" evidence="14">
    <location>
        <position position="61"/>
    </location>
    <ligand>
        <name>ATP</name>
        <dbReference type="ChEBI" id="CHEBI:30616"/>
    </ligand>
</feature>
<dbReference type="PROSITE" id="PS51163">
    <property type="entry name" value="YRDC"/>
    <property type="match status" value="1"/>
</dbReference>
<dbReference type="GO" id="GO:0008033">
    <property type="term" value="P:tRNA processing"/>
    <property type="evidence" value="ECO:0007669"/>
    <property type="project" value="UniProtKB-KW"/>
</dbReference>
<dbReference type="InterPro" id="IPR005145">
    <property type="entry name" value="Sua5_C"/>
</dbReference>
<dbReference type="InterPro" id="IPR050156">
    <property type="entry name" value="TC-AMP_synthase_SUA5"/>
</dbReference>
<dbReference type="GO" id="GO:0003725">
    <property type="term" value="F:double-stranded RNA binding"/>
    <property type="evidence" value="ECO:0007669"/>
    <property type="project" value="UniProtKB-UniRule"/>
</dbReference>
<feature type="binding site" evidence="14">
    <location>
        <position position="238"/>
    </location>
    <ligand>
        <name>ATP</name>
        <dbReference type="ChEBI" id="CHEBI:30616"/>
    </ligand>
</feature>
<evidence type="ECO:0000256" key="5">
    <source>
        <dbReference type="ARBA" id="ARBA00022490"/>
    </source>
</evidence>
<evidence type="ECO:0000256" key="14">
    <source>
        <dbReference type="PIRSR" id="PIRSR004930-1"/>
    </source>
</evidence>
<keyword evidence="6 13" id="KW-0808">Transferase</keyword>
<feature type="binding site" evidence="14">
    <location>
        <position position="120"/>
    </location>
    <ligand>
        <name>ATP</name>
        <dbReference type="ChEBI" id="CHEBI:30616"/>
    </ligand>
</feature>
<evidence type="ECO:0000256" key="2">
    <source>
        <dbReference type="ARBA" id="ARBA00007663"/>
    </source>
</evidence>
<feature type="binding site" evidence="14">
    <location>
        <position position="65"/>
    </location>
    <ligand>
        <name>ATP</name>
        <dbReference type="ChEBI" id="CHEBI:30616"/>
    </ligand>
</feature>
<name>A0A4R2KXN3_9FIRM</name>
<dbReference type="PANTHER" id="PTHR17490">
    <property type="entry name" value="SUA5"/>
    <property type="match status" value="1"/>
</dbReference>
<dbReference type="AlphaFoldDB" id="A0A4R2KXN3"/>
<dbReference type="FunFam" id="3.90.870.10:FF:000008">
    <property type="entry name" value="Threonylcarbamoyl-AMP synthase"/>
    <property type="match status" value="1"/>
</dbReference>
<dbReference type="FunFam" id="3.40.50.11030:FF:000001">
    <property type="entry name" value="Threonylcarbamoyl-AMP synthase"/>
    <property type="match status" value="1"/>
</dbReference>
<comment type="similarity">
    <text evidence="2 13">Belongs to the SUA5 family.</text>
</comment>
<evidence type="ECO:0000256" key="10">
    <source>
        <dbReference type="ARBA" id="ARBA00022840"/>
    </source>
</evidence>
<comment type="function">
    <text evidence="13">Required for the formation of a threonylcarbamoyl group on adenosine at position 37 (t(6)A37) in tRNAs that read codons beginning with adenine.</text>
</comment>
<keyword evidence="5 13" id="KW-0963">Cytoplasm</keyword>
<keyword evidence="7 13" id="KW-0819">tRNA processing</keyword>
<reference evidence="16 17" key="1">
    <citation type="submission" date="2019-03" db="EMBL/GenBank/DDBJ databases">
        <title>Genomic Encyclopedia of Type Strains, Phase IV (KMG-IV): sequencing the most valuable type-strain genomes for metagenomic binning, comparative biology and taxonomic classification.</title>
        <authorList>
            <person name="Goeker M."/>
        </authorList>
    </citation>
    <scope>NUCLEOTIDE SEQUENCE [LARGE SCALE GENOMIC DNA]</scope>
    <source>
        <strain evidence="16 17">DSM 102940</strain>
    </source>
</reference>
<dbReference type="Pfam" id="PF03481">
    <property type="entry name" value="Sua5_C"/>
    <property type="match status" value="1"/>
</dbReference>
<feature type="binding site" evidence="14">
    <location>
        <position position="184"/>
    </location>
    <ligand>
        <name>L-threonine</name>
        <dbReference type="ChEBI" id="CHEBI:57926"/>
    </ligand>
</feature>
<dbReference type="InterPro" id="IPR038385">
    <property type="entry name" value="Sua5/YwlC_C"/>
</dbReference>
<keyword evidence="9 13" id="KW-0547">Nucleotide-binding</keyword>
<dbReference type="GO" id="GO:0061710">
    <property type="term" value="F:L-threonylcarbamoyladenylate synthase"/>
    <property type="evidence" value="ECO:0007669"/>
    <property type="project" value="UniProtKB-EC"/>
</dbReference>
<evidence type="ECO:0000313" key="16">
    <source>
        <dbReference type="EMBL" id="TCO78784.1"/>
    </source>
</evidence>
<dbReference type="GO" id="GO:0005524">
    <property type="term" value="F:ATP binding"/>
    <property type="evidence" value="ECO:0007669"/>
    <property type="project" value="UniProtKB-UniRule"/>
</dbReference>
<feature type="binding site" evidence="14">
    <location>
        <position position="38"/>
    </location>
    <ligand>
        <name>L-threonine</name>
        <dbReference type="ChEBI" id="CHEBI:57926"/>
    </ligand>
</feature>
<dbReference type="InterPro" id="IPR006070">
    <property type="entry name" value="Sua5-like_dom"/>
</dbReference>
<keyword evidence="17" id="KW-1185">Reference proteome</keyword>
<comment type="subcellular location">
    <subcellularLocation>
        <location evidence="1 13">Cytoplasm</location>
    </subcellularLocation>
</comment>
<dbReference type="GO" id="GO:0000049">
    <property type="term" value="F:tRNA binding"/>
    <property type="evidence" value="ECO:0007669"/>
    <property type="project" value="TreeGrafter"/>
</dbReference>
<protein>
    <recommendedName>
        <fullName evidence="4 13">Threonylcarbamoyl-AMP synthase</fullName>
        <shortName evidence="13">TC-AMP synthase</shortName>
        <ecNumber evidence="3 13">2.7.7.87</ecNumber>
    </recommendedName>
    <alternativeName>
        <fullName evidence="11 13">L-threonylcarbamoyladenylate synthase</fullName>
    </alternativeName>
</protein>
<dbReference type="Gene3D" id="3.40.50.11030">
    <property type="entry name" value="Threonylcarbamoyl-AMP synthase, C-terminal domain"/>
    <property type="match status" value="1"/>
</dbReference>
<evidence type="ECO:0000313" key="17">
    <source>
        <dbReference type="Proteomes" id="UP000294919"/>
    </source>
</evidence>
<feature type="binding site" evidence="14">
    <location>
        <position position="144"/>
    </location>
    <ligand>
        <name>ATP</name>
        <dbReference type="ChEBI" id="CHEBI:30616"/>
    </ligand>
</feature>
<dbReference type="Gene3D" id="3.90.870.10">
    <property type="entry name" value="DHBP synthase"/>
    <property type="match status" value="1"/>
</dbReference>
<keyword evidence="8 13" id="KW-0548">Nucleotidyltransferase</keyword>
<dbReference type="SUPFAM" id="SSF55821">
    <property type="entry name" value="YrdC/RibB"/>
    <property type="match status" value="1"/>
</dbReference>
<evidence type="ECO:0000256" key="12">
    <source>
        <dbReference type="ARBA" id="ARBA00048366"/>
    </source>
</evidence>
<sequence>MIDTKIYEIDPKSIEKERLKFAAKTLREGGTVAFPTETVYGLGGNALDEKAVKKIFKAKGRPSDNPLIVHIAKVEDLDDLVKVIPENAKILMEKFWPGPLTIIFERGDKIPDVITGGLDTVAIRMPSHPIANLLIEMAGLPIAAPSANLSGKPSPTKAEHVINDLEGKVNVIISGGSCEVGLESTVVDVTGKPMILRPGGVTKEELEAVLGNIEVDLAIEEGNVNLIPKSPGMKYTHYSPQGEVIIVSGAVEKIVEKIHSLKQENEKRGLNVGIMCTDETKTLYKEGVVLSMGSRENVASIANHLFDVLRMFDEEGVDIIFAESIEKKSLGHAVMNRMIKAAGYHIIKTGR</sequence>
<keyword evidence="10 13" id="KW-0067">ATP-binding</keyword>
<dbReference type="EMBL" id="SLWV01000004">
    <property type="protein sequence ID" value="TCO78784.1"/>
    <property type="molecule type" value="Genomic_DNA"/>
</dbReference>
<dbReference type="Pfam" id="PF01300">
    <property type="entry name" value="Sua5_yciO_yrdC"/>
    <property type="match status" value="1"/>
</dbReference>
<dbReference type="NCBIfam" id="TIGR00057">
    <property type="entry name" value="L-threonylcarbamoyladenylate synthase"/>
    <property type="match status" value="1"/>
</dbReference>
<evidence type="ECO:0000256" key="11">
    <source>
        <dbReference type="ARBA" id="ARBA00029774"/>
    </source>
</evidence>
<feature type="binding site" evidence="14">
    <location>
        <position position="154"/>
    </location>
    <ligand>
        <name>ATP</name>
        <dbReference type="ChEBI" id="CHEBI:30616"/>
    </ligand>
</feature>
<dbReference type="RefSeq" id="WP_132243356.1">
    <property type="nucleotide sequence ID" value="NZ_SLWV01000004.1"/>
</dbReference>
<evidence type="ECO:0000256" key="8">
    <source>
        <dbReference type="ARBA" id="ARBA00022695"/>
    </source>
</evidence>
<dbReference type="GO" id="GO:0005737">
    <property type="term" value="C:cytoplasm"/>
    <property type="evidence" value="ECO:0007669"/>
    <property type="project" value="UniProtKB-SubCell"/>
</dbReference>
<evidence type="ECO:0000256" key="6">
    <source>
        <dbReference type="ARBA" id="ARBA00022679"/>
    </source>
</evidence>
<proteinExistence type="inferred from homology"/>
<dbReference type="GO" id="GO:0006450">
    <property type="term" value="P:regulation of translational fidelity"/>
    <property type="evidence" value="ECO:0007669"/>
    <property type="project" value="TreeGrafter"/>
</dbReference>
<evidence type="ECO:0000256" key="7">
    <source>
        <dbReference type="ARBA" id="ARBA00022694"/>
    </source>
</evidence>
<evidence type="ECO:0000256" key="3">
    <source>
        <dbReference type="ARBA" id="ARBA00012584"/>
    </source>
</evidence>
<evidence type="ECO:0000256" key="1">
    <source>
        <dbReference type="ARBA" id="ARBA00004496"/>
    </source>
</evidence>
<evidence type="ECO:0000259" key="15">
    <source>
        <dbReference type="PROSITE" id="PS51163"/>
    </source>
</evidence>
<comment type="catalytic activity">
    <reaction evidence="12 13">
        <text>L-threonine + hydrogencarbonate + ATP = L-threonylcarbamoyladenylate + diphosphate + H2O</text>
        <dbReference type="Rhea" id="RHEA:36407"/>
        <dbReference type="ChEBI" id="CHEBI:15377"/>
        <dbReference type="ChEBI" id="CHEBI:17544"/>
        <dbReference type="ChEBI" id="CHEBI:30616"/>
        <dbReference type="ChEBI" id="CHEBI:33019"/>
        <dbReference type="ChEBI" id="CHEBI:57926"/>
        <dbReference type="ChEBI" id="CHEBI:73682"/>
        <dbReference type="EC" id="2.7.7.87"/>
    </reaction>
</comment>
<feature type="binding site" evidence="14">
    <location>
        <position position="124"/>
    </location>
    <ligand>
        <name>L-threonine</name>
        <dbReference type="ChEBI" id="CHEBI:57926"/>
    </ligand>
</feature>
<evidence type="ECO:0000256" key="13">
    <source>
        <dbReference type="PIRNR" id="PIRNR004930"/>
    </source>
</evidence>
<feature type="domain" description="YrdC-like" evidence="15">
    <location>
        <begin position="16"/>
        <end position="201"/>
    </location>
</feature>
<evidence type="ECO:0000256" key="4">
    <source>
        <dbReference type="ARBA" id="ARBA00015492"/>
    </source>
</evidence>
<dbReference type="OrthoDB" id="9814580at2"/>
<comment type="caution">
    <text evidence="16">The sequence shown here is derived from an EMBL/GenBank/DDBJ whole genome shotgun (WGS) entry which is preliminary data.</text>
</comment>
<dbReference type="InterPro" id="IPR010923">
    <property type="entry name" value="T(6)A37_SUA5"/>
</dbReference>
<dbReference type="EC" id="2.7.7.87" evidence="3 13"/>
<accession>A0A4R2KXN3</accession>
<dbReference type="PANTHER" id="PTHR17490:SF16">
    <property type="entry name" value="THREONYLCARBAMOYL-AMP SYNTHASE"/>
    <property type="match status" value="1"/>
</dbReference>
<feature type="binding site" evidence="14">
    <location>
        <position position="70"/>
    </location>
    <ligand>
        <name>L-threonine</name>
        <dbReference type="ChEBI" id="CHEBI:57926"/>
    </ligand>
</feature>
<dbReference type="Proteomes" id="UP000294919">
    <property type="component" value="Unassembled WGS sequence"/>
</dbReference>